<evidence type="ECO:0000313" key="4">
    <source>
        <dbReference type="Proteomes" id="UP001254608"/>
    </source>
</evidence>
<dbReference type="PANTHER" id="PTHR47505">
    <property type="entry name" value="DNA UTILIZATION PROTEIN YHGH"/>
    <property type="match status" value="1"/>
</dbReference>
<dbReference type="Pfam" id="PF00156">
    <property type="entry name" value="Pribosyltran"/>
    <property type="match status" value="1"/>
</dbReference>
<protein>
    <submittedName>
        <fullName evidence="3">ComF family protein</fullName>
    </submittedName>
</protein>
<dbReference type="PANTHER" id="PTHR47505:SF1">
    <property type="entry name" value="DNA UTILIZATION PROTEIN YHGH"/>
    <property type="match status" value="1"/>
</dbReference>
<accession>A0ABU2WGD2</accession>
<feature type="domain" description="Phosphoribosyltransferase" evidence="2">
    <location>
        <begin position="135"/>
        <end position="225"/>
    </location>
</feature>
<organism evidence="3 4">
    <name type="scientific">Banduia mediterranea</name>
    <dbReference type="NCBI Taxonomy" id="3075609"/>
    <lineage>
        <taxon>Bacteria</taxon>
        <taxon>Pseudomonadati</taxon>
        <taxon>Pseudomonadota</taxon>
        <taxon>Gammaproteobacteria</taxon>
        <taxon>Nevskiales</taxon>
        <taxon>Algiphilaceae</taxon>
        <taxon>Banduia</taxon>
    </lineage>
</organism>
<dbReference type="CDD" id="cd06223">
    <property type="entry name" value="PRTases_typeI"/>
    <property type="match status" value="1"/>
</dbReference>
<gene>
    <name evidence="3" type="ORF">RM530_04365</name>
</gene>
<comment type="similarity">
    <text evidence="1">Belongs to the ComF/GntX family.</text>
</comment>
<evidence type="ECO:0000259" key="2">
    <source>
        <dbReference type="Pfam" id="PF00156"/>
    </source>
</evidence>
<evidence type="ECO:0000313" key="3">
    <source>
        <dbReference type="EMBL" id="MDT0496600.1"/>
    </source>
</evidence>
<dbReference type="Gene3D" id="3.40.50.2020">
    <property type="match status" value="1"/>
</dbReference>
<sequence>MKCLLVDGWRRLSAPACRLCAASGAGPLCTACVESLPWNDCACERCAQPLSTMQRLCARCQRRAPPYDHAGASFRLEAPIQQMIYGLKSHARLDNAELLAQLMTSAHPAFVDEHCLLVPVPLFRHRLRRRGYNQALELARRLARRLQLRCDGLAVTQVRASRDLTRLDRPARRREVRGAYTVDPARVRGQALVLVDDVMTTGATVESISRLCRQAGAASISVWTAARTP</sequence>
<dbReference type="SUPFAM" id="SSF53271">
    <property type="entry name" value="PRTase-like"/>
    <property type="match status" value="1"/>
</dbReference>
<dbReference type="InterPro" id="IPR029057">
    <property type="entry name" value="PRTase-like"/>
</dbReference>
<reference evidence="3 4" key="1">
    <citation type="submission" date="2023-09" db="EMBL/GenBank/DDBJ databases">
        <authorList>
            <person name="Rey-Velasco X."/>
        </authorList>
    </citation>
    <scope>NUCLEOTIDE SEQUENCE [LARGE SCALE GENOMIC DNA]</scope>
    <source>
        <strain evidence="3 4">W345</strain>
    </source>
</reference>
<dbReference type="InterPro" id="IPR051910">
    <property type="entry name" value="ComF/GntX_DNA_util-trans"/>
</dbReference>
<dbReference type="Proteomes" id="UP001254608">
    <property type="component" value="Unassembled WGS sequence"/>
</dbReference>
<name>A0ABU2WGD2_9GAMM</name>
<dbReference type="InterPro" id="IPR000836">
    <property type="entry name" value="PRTase_dom"/>
</dbReference>
<evidence type="ECO:0000256" key="1">
    <source>
        <dbReference type="ARBA" id="ARBA00008007"/>
    </source>
</evidence>
<dbReference type="RefSeq" id="WP_311363990.1">
    <property type="nucleotide sequence ID" value="NZ_JAVRIC010000004.1"/>
</dbReference>
<dbReference type="EMBL" id="JAVRIC010000004">
    <property type="protein sequence ID" value="MDT0496600.1"/>
    <property type="molecule type" value="Genomic_DNA"/>
</dbReference>
<comment type="caution">
    <text evidence="3">The sequence shown here is derived from an EMBL/GenBank/DDBJ whole genome shotgun (WGS) entry which is preliminary data.</text>
</comment>
<keyword evidence="4" id="KW-1185">Reference proteome</keyword>
<proteinExistence type="inferred from homology"/>